<dbReference type="PANTHER" id="PTHR42839:SF2">
    <property type="entry name" value="ISOCHORISMATE SYNTHASE ENTC"/>
    <property type="match status" value="1"/>
</dbReference>
<dbReference type="Gene3D" id="3.60.120.10">
    <property type="entry name" value="Anthranilate synthase"/>
    <property type="match status" value="1"/>
</dbReference>
<dbReference type="EC" id="5.4.4.2" evidence="3"/>
<dbReference type="PANTHER" id="PTHR42839">
    <property type="entry name" value="ISOCHORISMATE SYNTHASE ENTC"/>
    <property type="match status" value="1"/>
</dbReference>
<keyword evidence="4" id="KW-0413">Isomerase</keyword>
<dbReference type="InterPro" id="IPR004561">
    <property type="entry name" value="IsoChor_synthase"/>
</dbReference>
<protein>
    <recommendedName>
        <fullName evidence="3">isochorismate synthase</fullName>
        <ecNumber evidence="3">5.4.4.2</ecNumber>
    </recommendedName>
    <alternativeName>
        <fullName evidence="5">Isochorismate mutase</fullName>
    </alternativeName>
</protein>
<dbReference type="AlphaFoldDB" id="A0A3E0X2N0"/>
<evidence type="ECO:0000256" key="2">
    <source>
        <dbReference type="ARBA" id="ARBA00005297"/>
    </source>
</evidence>
<dbReference type="GO" id="GO:0008909">
    <property type="term" value="F:isochorismate synthase activity"/>
    <property type="evidence" value="ECO:0007669"/>
    <property type="project" value="UniProtKB-EC"/>
</dbReference>
<dbReference type="Pfam" id="PF00425">
    <property type="entry name" value="Chorismate_bind"/>
    <property type="match status" value="1"/>
</dbReference>
<dbReference type="EMBL" id="NFZW01000003">
    <property type="protein sequence ID" value="RFA38643.1"/>
    <property type="molecule type" value="Genomic_DNA"/>
</dbReference>
<comment type="catalytic activity">
    <reaction evidence="1">
        <text>chorismate = isochorismate</text>
        <dbReference type="Rhea" id="RHEA:18985"/>
        <dbReference type="ChEBI" id="CHEBI:29748"/>
        <dbReference type="ChEBI" id="CHEBI:29780"/>
        <dbReference type="EC" id="5.4.4.2"/>
    </reaction>
</comment>
<dbReference type="RefSeq" id="WP_116302372.1">
    <property type="nucleotide sequence ID" value="NZ_NFZV01000010.1"/>
</dbReference>
<evidence type="ECO:0000256" key="5">
    <source>
        <dbReference type="ARBA" id="ARBA00041564"/>
    </source>
</evidence>
<evidence type="ECO:0000259" key="6">
    <source>
        <dbReference type="Pfam" id="PF00425"/>
    </source>
</evidence>
<evidence type="ECO:0000256" key="1">
    <source>
        <dbReference type="ARBA" id="ARBA00000799"/>
    </source>
</evidence>
<organism evidence="7 8">
    <name type="scientific">Alkalilimnicola ehrlichii</name>
    <dbReference type="NCBI Taxonomy" id="351052"/>
    <lineage>
        <taxon>Bacteria</taxon>
        <taxon>Pseudomonadati</taxon>
        <taxon>Pseudomonadota</taxon>
        <taxon>Gammaproteobacteria</taxon>
        <taxon>Chromatiales</taxon>
        <taxon>Ectothiorhodospiraceae</taxon>
        <taxon>Alkalilimnicola</taxon>
    </lineage>
</organism>
<reference evidence="8" key="1">
    <citation type="submission" date="2017-05" db="EMBL/GenBank/DDBJ databases">
        <authorList>
            <person name="Sharma S."/>
            <person name="Sidhu C."/>
            <person name="Pinnaka A.K."/>
        </authorList>
    </citation>
    <scope>NUCLEOTIDE SEQUENCE [LARGE SCALE GENOMIC DNA]</scope>
    <source>
        <strain evidence="8">AK93</strain>
    </source>
</reference>
<keyword evidence="8" id="KW-1185">Reference proteome</keyword>
<dbReference type="SUPFAM" id="SSF56322">
    <property type="entry name" value="ADC synthase"/>
    <property type="match status" value="1"/>
</dbReference>
<dbReference type="NCBIfam" id="TIGR00543">
    <property type="entry name" value="isochor_syn"/>
    <property type="match status" value="1"/>
</dbReference>
<comment type="caution">
    <text evidence="7">The sequence shown here is derived from an EMBL/GenBank/DDBJ whole genome shotgun (WGS) entry which is preliminary data.</text>
</comment>
<evidence type="ECO:0000256" key="3">
    <source>
        <dbReference type="ARBA" id="ARBA00012824"/>
    </source>
</evidence>
<evidence type="ECO:0000313" key="8">
    <source>
        <dbReference type="Proteomes" id="UP000256763"/>
    </source>
</evidence>
<dbReference type="OrthoDB" id="9806579at2"/>
<accession>A0A3E0X2N0</accession>
<comment type="similarity">
    <text evidence="2">Belongs to the isochorismate synthase family.</text>
</comment>
<proteinExistence type="inferred from homology"/>
<evidence type="ECO:0000313" key="7">
    <source>
        <dbReference type="EMBL" id="RFA38643.1"/>
    </source>
</evidence>
<gene>
    <name evidence="7" type="ORF">CAL65_04750</name>
</gene>
<evidence type="ECO:0000256" key="4">
    <source>
        <dbReference type="ARBA" id="ARBA00023235"/>
    </source>
</evidence>
<feature type="domain" description="Chorismate-utilising enzyme C-terminal" evidence="6">
    <location>
        <begin position="125"/>
        <end position="383"/>
    </location>
</feature>
<dbReference type="GO" id="GO:0009697">
    <property type="term" value="P:salicylic acid biosynthetic process"/>
    <property type="evidence" value="ECO:0007669"/>
    <property type="project" value="TreeGrafter"/>
</dbReference>
<name>A0A3E0X2N0_9GAMM</name>
<dbReference type="InterPro" id="IPR015890">
    <property type="entry name" value="Chorismate_C"/>
</dbReference>
<sequence length="402" mass="43796">MSTITQGKRYDANDRGEDVFSAVGENLSYYFASPGQTWIGEGIRESITIPWNKQSAAELQNTLAWRLAPSELAVGALPFERDADVALFVPETLRCMLPAAEFVRSLLIPPVTHTIEECRSDPACFLEGVEQALMLIEQGALSKIVLSRALDLKLDREVALAAVLKRLTQQNRSGYTYALQLPFREGEQTPRTLFGASPELLISRHGNHVTSNPLAGSLPRTGCPIQDQRRATALLASDKDRREHAIVVAAVEEALRPYCASLVVPAQPSVVFTDSMMHLSTRIAGTLTRPHVSTLELVYALHPTPAVCGYPTEPARRAIKALEPFDRGAFTGAIGWLDAKGNGEWAVTIRCAESAGRALRLFAGAGIVAGSTPQQELAETSSKLRTMLVALGVEQLLEEVWR</sequence>
<dbReference type="Proteomes" id="UP000256763">
    <property type="component" value="Unassembled WGS sequence"/>
</dbReference>
<dbReference type="InterPro" id="IPR005801">
    <property type="entry name" value="ADC_synthase"/>
</dbReference>